<keyword evidence="3" id="KW-0804">Transcription</keyword>
<comment type="caution">
    <text evidence="5">The sequence shown here is derived from an EMBL/GenBank/DDBJ whole genome shotgun (WGS) entry which is preliminary data.</text>
</comment>
<dbReference type="Pfam" id="PF12833">
    <property type="entry name" value="HTH_18"/>
    <property type="match status" value="1"/>
</dbReference>
<dbReference type="SUPFAM" id="SSF51215">
    <property type="entry name" value="Regulatory protein AraC"/>
    <property type="match status" value="1"/>
</dbReference>
<evidence type="ECO:0000313" key="6">
    <source>
        <dbReference type="Proteomes" id="UP000069697"/>
    </source>
</evidence>
<dbReference type="AlphaFoldDB" id="A0A100VIZ8"/>
<proteinExistence type="predicted"/>
<dbReference type="InterPro" id="IPR009057">
    <property type="entry name" value="Homeodomain-like_sf"/>
</dbReference>
<dbReference type="InterPro" id="IPR014710">
    <property type="entry name" value="RmlC-like_jellyroll"/>
</dbReference>
<dbReference type="Gene3D" id="2.60.120.10">
    <property type="entry name" value="Jelly Rolls"/>
    <property type="match status" value="1"/>
</dbReference>
<dbReference type="PRINTS" id="PR00032">
    <property type="entry name" value="HTHARAC"/>
</dbReference>
<dbReference type="InterPro" id="IPR018062">
    <property type="entry name" value="HTH_AraC-typ_CS"/>
</dbReference>
<dbReference type="InterPro" id="IPR037923">
    <property type="entry name" value="HTH-like"/>
</dbReference>
<dbReference type="RefSeq" id="WP_062833569.1">
    <property type="nucleotide sequence ID" value="NZ_BCNV01000001.1"/>
</dbReference>
<dbReference type="PANTHER" id="PTHR43280">
    <property type="entry name" value="ARAC-FAMILY TRANSCRIPTIONAL REGULATOR"/>
    <property type="match status" value="1"/>
</dbReference>
<dbReference type="GO" id="GO:0043565">
    <property type="term" value="F:sequence-specific DNA binding"/>
    <property type="evidence" value="ECO:0007669"/>
    <property type="project" value="InterPro"/>
</dbReference>
<dbReference type="Gene3D" id="1.10.10.60">
    <property type="entry name" value="Homeodomain-like"/>
    <property type="match status" value="2"/>
</dbReference>
<dbReference type="SUPFAM" id="SSF46689">
    <property type="entry name" value="Homeodomain-like"/>
    <property type="match status" value="2"/>
</dbReference>
<evidence type="ECO:0000256" key="3">
    <source>
        <dbReference type="ARBA" id="ARBA00023163"/>
    </source>
</evidence>
<keyword evidence="1" id="KW-0805">Transcription regulation</keyword>
<dbReference type="EMBL" id="BCNV01000001">
    <property type="protein sequence ID" value="GAS80746.1"/>
    <property type="molecule type" value="Genomic_DNA"/>
</dbReference>
<dbReference type="PROSITE" id="PS01124">
    <property type="entry name" value="HTH_ARAC_FAMILY_2"/>
    <property type="match status" value="1"/>
</dbReference>
<reference evidence="5 6" key="1">
    <citation type="journal article" date="2016" name="Genome Announc.">
        <title>Draft Genome Sequence of Paenibacillus amylolyticus Heshi-A3, Isolated from Fermented Rice Bran in a Japanese Fermented Seafood Dish.</title>
        <authorList>
            <person name="Akuzawa S."/>
            <person name="Nagaoka J."/>
            <person name="Kanekatsu M."/>
            <person name="Kubota E."/>
            <person name="Ohtake R."/>
            <person name="Suzuki T."/>
            <person name="Kanesaki Y."/>
        </authorList>
    </citation>
    <scope>NUCLEOTIDE SEQUENCE [LARGE SCALE GENOMIC DNA]</scope>
    <source>
        <strain evidence="5 6">Heshi-A3</strain>
    </source>
</reference>
<organism evidence="5 6">
    <name type="scientific">Paenibacillus amylolyticus</name>
    <dbReference type="NCBI Taxonomy" id="1451"/>
    <lineage>
        <taxon>Bacteria</taxon>
        <taxon>Bacillati</taxon>
        <taxon>Bacillota</taxon>
        <taxon>Bacilli</taxon>
        <taxon>Bacillales</taxon>
        <taxon>Paenibacillaceae</taxon>
        <taxon>Paenibacillus</taxon>
    </lineage>
</organism>
<evidence type="ECO:0000256" key="1">
    <source>
        <dbReference type="ARBA" id="ARBA00023015"/>
    </source>
</evidence>
<protein>
    <submittedName>
        <fullName evidence="5">Transcriptional regulator</fullName>
    </submittedName>
</protein>
<evidence type="ECO:0000259" key="4">
    <source>
        <dbReference type="PROSITE" id="PS01124"/>
    </source>
</evidence>
<evidence type="ECO:0000256" key="2">
    <source>
        <dbReference type="ARBA" id="ARBA00023125"/>
    </source>
</evidence>
<dbReference type="Proteomes" id="UP000069697">
    <property type="component" value="Unassembled WGS sequence"/>
</dbReference>
<dbReference type="PROSITE" id="PS00041">
    <property type="entry name" value="HTH_ARAC_FAMILY_1"/>
    <property type="match status" value="1"/>
</dbReference>
<feature type="domain" description="HTH araC/xylS-type" evidence="4">
    <location>
        <begin position="175"/>
        <end position="273"/>
    </location>
</feature>
<dbReference type="GO" id="GO:0003700">
    <property type="term" value="F:DNA-binding transcription factor activity"/>
    <property type="evidence" value="ECO:0007669"/>
    <property type="project" value="InterPro"/>
</dbReference>
<accession>A0A100VIZ8</accession>
<dbReference type="PANTHER" id="PTHR43280:SF2">
    <property type="entry name" value="HTH-TYPE TRANSCRIPTIONAL REGULATOR EXSA"/>
    <property type="match status" value="1"/>
</dbReference>
<sequence length="277" mass="32034">MIDVDQLANTFASSHYEIHEVNRLVIQPRSILREFKTLKYGFLFVMRGEARMTVNGTIYELQSGSVFHAAPGMKMDSRVISETEYEYYAVFYGADKMDDAKEQDVQNALDVHFKMDQAVNPRIVELLAMLQEHAYHSGGMEKLRVKQLFLSILVEVLMGYRQRESVTSPSEQVIEEALSYINVNYMNPLTLDELAETHGMNSKQFSYFFHKYTGLRPIDYVIHHRMEKARDLLKSGNFLIRDVAISVGYPNPLYFSRVFKNKFGVSPSAYADQLERH</sequence>
<gene>
    <name evidence="5" type="ORF">PAHA3_0818</name>
</gene>
<evidence type="ECO:0000313" key="5">
    <source>
        <dbReference type="EMBL" id="GAS80746.1"/>
    </source>
</evidence>
<dbReference type="InterPro" id="IPR003313">
    <property type="entry name" value="AraC-bd"/>
</dbReference>
<dbReference type="SMART" id="SM00342">
    <property type="entry name" value="HTH_ARAC"/>
    <property type="match status" value="1"/>
</dbReference>
<keyword evidence="2" id="KW-0238">DNA-binding</keyword>
<dbReference type="InterPro" id="IPR020449">
    <property type="entry name" value="Tscrpt_reg_AraC-type_HTH"/>
</dbReference>
<reference evidence="6" key="2">
    <citation type="submission" date="2016-01" db="EMBL/GenBank/DDBJ databases">
        <title>Draft Genome Sequence of Paenibacillus amylolyticus Heshi-A3 that Was Isolated from Fermented Rice Bran with Aging Salted Mackerel, Which Was Named Heshiko as Traditional Fermented Seafood in Japan.</title>
        <authorList>
            <person name="Akuzawa S."/>
            <person name="Nakagawa J."/>
            <person name="Kanekatsu T."/>
            <person name="Kubota E."/>
            <person name="Ohtake R."/>
            <person name="Suzuki T."/>
            <person name="Kanesaki Y."/>
        </authorList>
    </citation>
    <scope>NUCLEOTIDE SEQUENCE [LARGE SCALE GENOMIC DNA]</scope>
    <source>
        <strain evidence="6">Heshi-A3</strain>
    </source>
</reference>
<name>A0A100VIZ8_PAEAM</name>
<dbReference type="Pfam" id="PF02311">
    <property type="entry name" value="AraC_binding"/>
    <property type="match status" value="1"/>
</dbReference>
<dbReference type="InterPro" id="IPR018060">
    <property type="entry name" value="HTH_AraC"/>
</dbReference>